<dbReference type="Gene3D" id="3.40.50.12160">
    <property type="entry name" value="Methylthiotransferase, N-terminal domain"/>
    <property type="match status" value="1"/>
</dbReference>
<dbReference type="InterPro" id="IPR007197">
    <property type="entry name" value="rSAM"/>
</dbReference>
<dbReference type="InterPro" id="IPR020612">
    <property type="entry name" value="Methylthiotransferase_CS"/>
</dbReference>
<dbReference type="InterPro" id="IPR058240">
    <property type="entry name" value="rSAM_sf"/>
</dbReference>
<name>A0A650EP78_9SPIO</name>
<keyword evidence="11" id="KW-0689">Ribosomal protein</keyword>
<dbReference type="GO" id="GO:0103039">
    <property type="term" value="F:protein methylthiotransferase activity"/>
    <property type="evidence" value="ECO:0007669"/>
    <property type="project" value="UniProtKB-EC"/>
</dbReference>
<evidence type="ECO:0000256" key="7">
    <source>
        <dbReference type="ARBA" id="ARBA00023014"/>
    </source>
</evidence>
<dbReference type="Pfam" id="PF00919">
    <property type="entry name" value="UPF0004"/>
    <property type="match status" value="1"/>
</dbReference>
<dbReference type="PANTHER" id="PTHR43837:SF1">
    <property type="entry name" value="RIBOSOMAL PROTEIN US12 METHYLTHIOTRANSFERASE RIMO"/>
    <property type="match status" value="1"/>
</dbReference>
<accession>A0A650EP78</accession>
<proteinExistence type="inferred from homology"/>
<comment type="function">
    <text evidence="8">Catalyzes the methylthiolation of an aspartic acid residue of ribosomal protein uS12.</text>
</comment>
<feature type="binding site" evidence="8">
    <location>
        <position position="82"/>
    </location>
    <ligand>
        <name>[4Fe-4S] cluster</name>
        <dbReference type="ChEBI" id="CHEBI:49883"/>
        <label>1</label>
    </ligand>
</feature>
<feature type="binding site" evidence="8">
    <location>
        <position position="155"/>
    </location>
    <ligand>
        <name>[4Fe-4S] cluster</name>
        <dbReference type="ChEBI" id="CHEBI:49883"/>
        <label>2</label>
        <note>4Fe-4S-S-AdoMet</note>
    </ligand>
</feature>
<dbReference type="NCBIfam" id="TIGR00089">
    <property type="entry name" value="MiaB/RimO family radical SAM methylthiotransferase"/>
    <property type="match status" value="1"/>
</dbReference>
<comment type="cofactor">
    <cofactor evidence="8">
        <name>[4Fe-4S] cluster</name>
        <dbReference type="ChEBI" id="CHEBI:49883"/>
    </cofactor>
    <text evidence="8">Binds 2 [4Fe-4S] clusters. One cluster is coordinated with 3 cysteines and an exchangeable S-adenosyl-L-methionine.</text>
</comment>
<dbReference type="CDD" id="cd01335">
    <property type="entry name" value="Radical_SAM"/>
    <property type="match status" value="1"/>
</dbReference>
<feature type="binding site" evidence="8">
    <location>
        <position position="162"/>
    </location>
    <ligand>
        <name>[4Fe-4S] cluster</name>
        <dbReference type="ChEBI" id="CHEBI:49883"/>
        <label>2</label>
        <note>4Fe-4S-S-AdoMet</note>
    </ligand>
</feature>
<dbReference type="SFLD" id="SFLDG01061">
    <property type="entry name" value="methylthiotransferase"/>
    <property type="match status" value="1"/>
</dbReference>
<dbReference type="GO" id="GO:0006400">
    <property type="term" value="P:tRNA modification"/>
    <property type="evidence" value="ECO:0007669"/>
    <property type="project" value="InterPro"/>
</dbReference>
<dbReference type="PROSITE" id="PS51449">
    <property type="entry name" value="MTTASE_N"/>
    <property type="match status" value="1"/>
</dbReference>
<dbReference type="InterPro" id="IPR005839">
    <property type="entry name" value="Methylthiotransferase"/>
</dbReference>
<evidence type="ECO:0000256" key="2">
    <source>
        <dbReference type="ARBA" id="ARBA00022490"/>
    </source>
</evidence>
<keyword evidence="5 8" id="KW-0479">Metal-binding</keyword>
<dbReference type="SUPFAM" id="SSF102114">
    <property type="entry name" value="Radical SAM enzymes"/>
    <property type="match status" value="1"/>
</dbReference>
<comment type="catalytic activity">
    <reaction evidence="8">
        <text>L-aspartate(89)-[ribosomal protein uS12]-hydrogen + (sulfur carrier)-SH + AH2 + 2 S-adenosyl-L-methionine = 3-methylsulfanyl-L-aspartate(89)-[ribosomal protein uS12]-hydrogen + (sulfur carrier)-H + 5'-deoxyadenosine + L-methionine + A + S-adenosyl-L-homocysteine + 2 H(+)</text>
        <dbReference type="Rhea" id="RHEA:37087"/>
        <dbReference type="Rhea" id="RHEA-COMP:10460"/>
        <dbReference type="Rhea" id="RHEA-COMP:10461"/>
        <dbReference type="Rhea" id="RHEA-COMP:14737"/>
        <dbReference type="Rhea" id="RHEA-COMP:14739"/>
        <dbReference type="ChEBI" id="CHEBI:13193"/>
        <dbReference type="ChEBI" id="CHEBI:15378"/>
        <dbReference type="ChEBI" id="CHEBI:17319"/>
        <dbReference type="ChEBI" id="CHEBI:17499"/>
        <dbReference type="ChEBI" id="CHEBI:29917"/>
        <dbReference type="ChEBI" id="CHEBI:29961"/>
        <dbReference type="ChEBI" id="CHEBI:57844"/>
        <dbReference type="ChEBI" id="CHEBI:57856"/>
        <dbReference type="ChEBI" id="CHEBI:59789"/>
        <dbReference type="ChEBI" id="CHEBI:64428"/>
        <dbReference type="ChEBI" id="CHEBI:73599"/>
        <dbReference type="EC" id="2.8.4.4"/>
    </reaction>
</comment>
<evidence type="ECO:0000259" key="9">
    <source>
        <dbReference type="PROSITE" id="PS51449"/>
    </source>
</evidence>
<reference evidence="11" key="1">
    <citation type="journal article" date="2020" name="J. ISSAAS">
        <title>Lactobacilli and other gastrointestinal microbiota of Peromyscus leucopus, reservoir host for agents of Lyme disease and other zoonoses in North America.</title>
        <authorList>
            <person name="Milovic A."/>
            <person name="Bassam K."/>
            <person name="Shao H."/>
            <person name="Chatzistamou I."/>
            <person name="Tufts D.M."/>
            <person name="Diuk-Wasser M."/>
            <person name="Barbour A.G."/>
        </authorList>
    </citation>
    <scope>NUCLEOTIDE SEQUENCE</scope>
    <source>
        <strain evidence="11">LL50</strain>
    </source>
</reference>
<dbReference type="InterPro" id="IPR005840">
    <property type="entry name" value="Ribosomal_uS12_MeSTrfase_RimO"/>
</dbReference>
<dbReference type="GO" id="GO:0005829">
    <property type="term" value="C:cytosol"/>
    <property type="evidence" value="ECO:0007669"/>
    <property type="project" value="TreeGrafter"/>
</dbReference>
<dbReference type="HAMAP" id="MF_01865">
    <property type="entry name" value="MTTase_RimO"/>
    <property type="match status" value="1"/>
</dbReference>
<evidence type="ECO:0000256" key="1">
    <source>
        <dbReference type="ARBA" id="ARBA00022485"/>
    </source>
</evidence>
<evidence type="ECO:0000256" key="6">
    <source>
        <dbReference type="ARBA" id="ARBA00023004"/>
    </source>
</evidence>
<feature type="domain" description="MTTase N-terminal" evidence="9">
    <location>
        <begin position="6"/>
        <end position="119"/>
    </location>
</feature>
<dbReference type="SFLD" id="SFLDS00029">
    <property type="entry name" value="Radical_SAM"/>
    <property type="match status" value="1"/>
</dbReference>
<dbReference type="Gene3D" id="2.40.50.140">
    <property type="entry name" value="Nucleic acid-binding proteins"/>
    <property type="match status" value="1"/>
</dbReference>
<dbReference type="InterPro" id="IPR038135">
    <property type="entry name" value="Methylthiotransferase_N_sf"/>
</dbReference>
<dbReference type="InterPro" id="IPR002792">
    <property type="entry name" value="TRAM_dom"/>
</dbReference>
<dbReference type="NCBIfam" id="TIGR01125">
    <property type="entry name" value="30S ribosomal protein S12 methylthiotransferase RimO"/>
    <property type="match status" value="1"/>
</dbReference>
<organism evidence="11">
    <name type="scientific">uncultured Spirochaetaceae bacterium</name>
    <dbReference type="NCBI Taxonomy" id="201186"/>
    <lineage>
        <taxon>Bacteria</taxon>
        <taxon>Pseudomonadati</taxon>
        <taxon>Spirochaetota</taxon>
        <taxon>Spirochaetia</taxon>
        <taxon>Spirochaetales</taxon>
        <taxon>Spirochaetaceae</taxon>
        <taxon>environmental samples</taxon>
    </lineage>
</organism>
<keyword evidence="11" id="KW-0687">Ribonucleoprotein</keyword>
<keyword evidence="3 8" id="KW-0808">Transferase</keyword>
<dbReference type="PROSITE" id="PS01278">
    <property type="entry name" value="MTTASE_RADICAL"/>
    <property type="match status" value="1"/>
</dbReference>
<keyword evidence="7 8" id="KW-0411">Iron-sulfur</keyword>
<keyword evidence="6 8" id="KW-0408">Iron</keyword>
<dbReference type="EC" id="2.8.4.4" evidence="8"/>
<dbReference type="SFLD" id="SFLDG01082">
    <property type="entry name" value="B12-binding_domain_containing"/>
    <property type="match status" value="1"/>
</dbReference>
<protein>
    <recommendedName>
        <fullName evidence="8">Ribosomal protein uS12 methylthiotransferase RimO</fullName>
        <shortName evidence="8">uS12 MTTase</shortName>
        <shortName evidence="8">uS12 methylthiotransferase</shortName>
        <ecNumber evidence="8">2.8.4.4</ecNumber>
    </recommendedName>
    <alternativeName>
        <fullName evidence="8">Ribosomal protein uS12 (aspartate-C(3))-methylthiotransferase</fullName>
    </alternativeName>
    <alternativeName>
        <fullName evidence="8">Ribosome maturation factor RimO</fullName>
    </alternativeName>
</protein>
<evidence type="ECO:0000259" key="10">
    <source>
        <dbReference type="PROSITE" id="PS51918"/>
    </source>
</evidence>
<dbReference type="PROSITE" id="PS51918">
    <property type="entry name" value="RADICAL_SAM"/>
    <property type="match status" value="1"/>
</dbReference>
<evidence type="ECO:0000256" key="5">
    <source>
        <dbReference type="ARBA" id="ARBA00022723"/>
    </source>
</evidence>
<dbReference type="Pfam" id="PF04055">
    <property type="entry name" value="Radical_SAM"/>
    <property type="match status" value="1"/>
</dbReference>
<sequence length="468" mass="52440">MTEKTKKFFLDEHGCAKNQVDGEIIISNLIRAGYERAELVEDADFIVINSCGFIESAKKESLDALVAARKMFPKKKIIFAGCLAQRYSEIFKTELPEADGIFGNGDLNQIADFVKKILRGKRTVLAPEQAGVNCAERLVNLSYENSAYVKITEGCSNHCAFCAIPLIRGELRSRPSQDVLAEIKSLLRRGVFEINLVGQDLASYGTEESFARGKEKSHSPLYDLLEKISALKGKFWVRLLYIHPDHFPLDILELIKKDSRLLAYFDIPFQSGDDDVIRAMNRKCTRKMYIELVHKIREAIPEAAIRTTFLSGFPGESESAFLNTLDFLEEIRADWAGAFCFSKEDGTPAAKMKNPVPKKLAATRQKILLEAQEKITAENLARRIKNKNCEYEVLIEEVFSAEEGEAFAIGRAWFEAPDVDGNFVVRFDGEDEKTRDLVKPGNVVRAKAVGVSGVDIDSVLVENSDCEK</sequence>
<dbReference type="GO" id="GO:0005840">
    <property type="term" value="C:ribosome"/>
    <property type="evidence" value="ECO:0007669"/>
    <property type="project" value="UniProtKB-KW"/>
</dbReference>
<dbReference type="InterPro" id="IPR013848">
    <property type="entry name" value="Methylthiotransferase_N"/>
</dbReference>
<evidence type="ECO:0000313" key="11">
    <source>
        <dbReference type="EMBL" id="QGT51376.1"/>
    </source>
</evidence>
<evidence type="ECO:0000256" key="3">
    <source>
        <dbReference type="ARBA" id="ARBA00022679"/>
    </source>
</evidence>
<dbReference type="EMBL" id="MN577574">
    <property type="protein sequence ID" value="QGT51376.1"/>
    <property type="molecule type" value="Genomic_DNA"/>
</dbReference>
<evidence type="ECO:0000256" key="4">
    <source>
        <dbReference type="ARBA" id="ARBA00022691"/>
    </source>
</evidence>
<comment type="similarity">
    <text evidence="8">Belongs to the methylthiotransferase family. RimO subfamily.</text>
</comment>
<dbReference type="Pfam" id="PF18693">
    <property type="entry name" value="TRAM_2"/>
    <property type="match status" value="1"/>
</dbReference>
<dbReference type="Gene3D" id="3.80.30.20">
    <property type="entry name" value="tm_1862 like domain"/>
    <property type="match status" value="1"/>
</dbReference>
<dbReference type="SMART" id="SM00729">
    <property type="entry name" value="Elp3"/>
    <property type="match status" value="1"/>
</dbReference>
<dbReference type="InterPro" id="IPR006638">
    <property type="entry name" value="Elp3/MiaA/NifB-like_rSAM"/>
</dbReference>
<keyword evidence="4 8" id="KW-0949">S-adenosyl-L-methionine</keyword>
<dbReference type="InterPro" id="IPR012340">
    <property type="entry name" value="NA-bd_OB-fold"/>
</dbReference>
<keyword evidence="2 8" id="KW-0963">Cytoplasm</keyword>
<feature type="domain" description="Radical SAM core" evidence="10">
    <location>
        <begin position="141"/>
        <end position="378"/>
    </location>
</feature>
<dbReference type="GO" id="GO:0035599">
    <property type="term" value="F:aspartic acid methylthiotransferase activity"/>
    <property type="evidence" value="ECO:0007669"/>
    <property type="project" value="TreeGrafter"/>
</dbReference>
<comment type="subcellular location">
    <subcellularLocation>
        <location evidence="8">Cytoplasm</location>
    </subcellularLocation>
</comment>
<dbReference type="GO" id="GO:0046872">
    <property type="term" value="F:metal ion binding"/>
    <property type="evidence" value="ECO:0007669"/>
    <property type="project" value="UniProtKB-KW"/>
</dbReference>
<evidence type="ECO:0000256" key="8">
    <source>
        <dbReference type="HAMAP-Rule" id="MF_01865"/>
    </source>
</evidence>
<feature type="binding site" evidence="8">
    <location>
        <position position="51"/>
    </location>
    <ligand>
        <name>[4Fe-4S] cluster</name>
        <dbReference type="ChEBI" id="CHEBI:49883"/>
        <label>1</label>
    </ligand>
</feature>
<gene>
    <name evidence="8 11" type="primary">rimO</name>
    <name evidence="11" type="ORF">Unknown280_0680</name>
</gene>
<dbReference type="PANTHER" id="PTHR43837">
    <property type="entry name" value="RIBOSOMAL PROTEIN S12 METHYLTHIOTRANSFERASE RIMO"/>
    <property type="match status" value="1"/>
</dbReference>
<dbReference type="AlphaFoldDB" id="A0A650EP78"/>
<dbReference type="GO" id="GO:0051539">
    <property type="term" value="F:4 iron, 4 sulfur cluster binding"/>
    <property type="evidence" value="ECO:0007669"/>
    <property type="project" value="UniProtKB-UniRule"/>
</dbReference>
<feature type="binding site" evidence="8">
    <location>
        <position position="159"/>
    </location>
    <ligand>
        <name>[4Fe-4S] cluster</name>
        <dbReference type="ChEBI" id="CHEBI:49883"/>
        <label>2</label>
        <note>4Fe-4S-S-AdoMet</note>
    </ligand>
</feature>
<dbReference type="InterPro" id="IPR023404">
    <property type="entry name" value="rSAM_horseshoe"/>
</dbReference>
<keyword evidence="1 8" id="KW-0004">4Fe-4S</keyword>
<dbReference type="FunFam" id="3.80.30.20:FF:000001">
    <property type="entry name" value="tRNA-2-methylthio-N(6)-dimethylallyladenosine synthase 2"/>
    <property type="match status" value="1"/>
</dbReference>
<feature type="binding site" evidence="8">
    <location>
        <position position="15"/>
    </location>
    <ligand>
        <name>[4Fe-4S] cluster</name>
        <dbReference type="ChEBI" id="CHEBI:49883"/>
        <label>1</label>
    </ligand>
</feature>